<comment type="caution">
    <text evidence="5">The sequence shown here is derived from an EMBL/GenBank/DDBJ whole genome shotgun (WGS) entry which is preliminary data.</text>
</comment>
<reference evidence="5 6" key="1">
    <citation type="submission" date="2021-08" db="EMBL/GenBank/DDBJ databases">
        <title>WGS of actinomycetes from Thailand.</title>
        <authorList>
            <person name="Thawai C."/>
        </authorList>
    </citation>
    <scope>NUCLEOTIDE SEQUENCE [LARGE SCALE GENOMIC DNA]</scope>
    <source>
        <strain evidence="5 6">PLK6-54</strain>
    </source>
</reference>
<evidence type="ECO:0000256" key="4">
    <source>
        <dbReference type="SAM" id="MobiDB-lite"/>
    </source>
</evidence>
<dbReference type="InterPro" id="IPR000638">
    <property type="entry name" value="Gas-vesicle_GvpA-like"/>
</dbReference>
<dbReference type="InterPro" id="IPR050530">
    <property type="entry name" value="GvpA"/>
</dbReference>
<dbReference type="PANTHER" id="PTHR35344:SF4">
    <property type="entry name" value="GAS VESICLE PROTEIN A1"/>
    <property type="match status" value="1"/>
</dbReference>
<dbReference type="Proteomes" id="UP000778578">
    <property type="component" value="Unassembled WGS sequence"/>
</dbReference>
<dbReference type="RefSeq" id="WP_222968435.1">
    <property type="nucleotide sequence ID" value="NZ_JAINZZ010000066.1"/>
</dbReference>
<keyword evidence="1" id="KW-0304">Gas vesicle</keyword>
<comment type="similarity">
    <text evidence="3">Belongs to the gas vesicle GvpA family.</text>
</comment>
<accession>A0ABS7QJZ1</accession>
<evidence type="ECO:0000313" key="5">
    <source>
        <dbReference type="EMBL" id="MBY8882227.1"/>
    </source>
</evidence>
<name>A0ABS7QJZ1_9ACTN</name>
<dbReference type="EMBL" id="JAINZZ010000066">
    <property type="protein sequence ID" value="MBY8882227.1"/>
    <property type="molecule type" value="Genomic_DNA"/>
</dbReference>
<feature type="compositionally biased region" description="Basic and acidic residues" evidence="4">
    <location>
        <begin position="114"/>
        <end position="145"/>
    </location>
</feature>
<evidence type="ECO:0000256" key="1">
    <source>
        <dbReference type="ARBA" id="ARBA00022987"/>
    </source>
</evidence>
<evidence type="ECO:0000256" key="3">
    <source>
        <dbReference type="ARBA" id="ARBA00035646"/>
    </source>
</evidence>
<dbReference type="Pfam" id="PF00741">
    <property type="entry name" value="Gas_vesicle"/>
    <property type="match status" value="1"/>
</dbReference>
<feature type="region of interest" description="Disordered" evidence="4">
    <location>
        <begin position="101"/>
        <end position="167"/>
    </location>
</feature>
<comment type="subcellular location">
    <subcellularLocation>
        <location evidence="2">Gas vesicle</location>
    </subcellularLocation>
</comment>
<dbReference type="PROSITE" id="PS00234">
    <property type="entry name" value="GAS_VESICLE_A_1"/>
    <property type="match status" value="1"/>
</dbReference>
<gene>
    <name evidence="5" type="ORF">K7862_32020</name>
</gene>
<dbReference type="InterPro" id="IPR018493">
    <property type="entry name" value="GvpA-like_CS"/>
</dbReference>
<feature type="region of interest" description="Disordered" evidence="4">
    <location>
        <begin position="1"/>
        <end position="21"/>
    </location>
</feature>
<sequence length="167" mass="18452">MNQPAWTGASSTRSPSREADRPQAANLADILERVLDKGIVIAGDIRIDLLDIELLTIKIRLIVASVDRAREMGIDWWEHDPSLSSGDRDVLEENRRLRRRIGDLEAEGSAERAAALDRDDGAGREVAAERREEPDEQDRREDEAGGSRSGRPAKGRSRSGRNGDDAS</sequence>
<evidence type="ECO:0000256" key="2">
    <source>
        <dbReference type="ARBA" id="ARBA00035108"/>
    </source>
</evidence>
<feature type="compositionally biased region" description="Polar residues" evidence="4">
    <location>
        <begin position="1"/>
        <end position="14"/>
    </location>
</feature>
<evidence type="ECO:0000313" key="6">
    <source>
        <dbReference type="Proteomes" id="UP000778578"/>
    </source>
</evidence>
<protein>
    <submittedName>
        <fullName evidence="5">Gas vesicle protein</fullName>
    </submittedName>
</protein>
<keyword evidence="6" id="KW-1185">Reference proteome</keyword>
<dbReference type="PANTHER" id="PTHR35344">
    <property type="entry name" value="GAS VESICLE STRUCTURAL PROTEIN 2-RELATED"/>
    <property type="match status" value="1"/>
</dbReference>
<organism evidence="5 6">
    <name type="scientific">Actinacidiphila acidipaludis</name>
    <dbReference type="NCBI Taxonomy" id="2873382"/>
    <lineage>
        <taxon>Bacteria</taxon>
        <taxon>Bacillati</taxon>
        <taxon>Actinomycetota</taxon>
        <taxon>Actinomycetes</taxon>
        <taxon>Kitasatosporales</taxon>
        <taxon>Streptomycetaceae</taxon>
        <taxon>Actinacidiphila</taxon>
    </lineage>
</organism>
<proteinExistence type="inferred from homology"/>